<accession>D6ZDY9</accession>
<dbReference type="RefSeq" id="WP_013137725.1">
    <property type="nucleotide sequence ID" value="NC_014168.1"/>
</dbReference>
<name>D6ZDY9_SEGRD</name>
<dbReference type="STRING" id="640132.Srot_0790"/>
<dbReference type="PROSITE" id="PS50835">
    <property type="entry name" value="IG_LIKE"/>
    <property type="match status" value="1"/>
</dbReference>
<protein>
    <recommendedName>
        <fullName evidence="1">Ig-like domain-containing protein</fullName>
    </recommendedName>
</protein>
<reference evidence="2 3" key="1">
    <citation type="journal article" date="2010" name="Stand. Genomic Sci.">
        <title>Complete genome sequence of Segniliparus rotundus type strain (CDC 1076).</title>
        <authorList>
            <person name="Sikorski J."/>
            <person name="Lapidus A."/>
            <person name="Copeland A."/>
            <person name="Misra M."/>
            <person name="Glavina Del Rio T."/>
            <person name="Nolan M."/>
            <person name="Lucas S."/>
            <person name="Chen F."/>
            <person name="Tice H."/>
            <person name="Cheng J.F."/>
            <person name="Jando M."/>
            <person name="Schneider S."/>
            <person name="Bruce D."/>
            <person name="Goodwin L."/>
            <person name="Pitluck S."/>
            <person name="Liolios K."/>
            <person name="Mikhailova N."/>
            <person name="Pati A."/>
            <person name="Ivanova N."/>
            <person name="Mavromatis K."/>
            <person name="Chen A."/>
            <person name="Palaniappan K."/>
            <person name="Chertkov O."/>
            <person name="Land M."/>
            <person name="Hauser L."/>
            <person name="Chang Y.J."/>
            <person name="Jeffries C.D."/>
            <person name="Brettin T."/>
            <person name="Detter J.C."/>
            <person name="Han C."/>
            <person name="Rohde M."/>
            <person name="Goker M."/>
            <person name="Bristow J."/>
            <person name="Eisen J.A."/>
            <person name="Markowitz V."/>
            <person name="Hugenholtz P."/>
            <person name="Kyrpides N.C."/>
            <person name="Klenk H.P."/>
        </authorList>
    </citation>
    <scope>NUCLEOTIDE SEQUENCE [LARGE SCALE GENOMIC DNA]</scope>
    <source>
        <strain evidence="3">ATCC BAA-972 / CDC 1076 / CIP 108378 / DSM 44985 / JCM 13578</strain>
    </source>
</reference>
<evidence type="ECO:0000259" key="1">
    <source>
        <dbReference type="PROSITE" id="PS50835"/>
    </source>
</evidence>
<keyword evidence="3" id="KW-1185">Reference proteome</keyword>
<proteinExistence type="predicted"/>
<dbReference type="EMBL" id="CP001958">
    <property type="protein sequence ID" value="ADG97269.1"/>
    <property type="molecule type" value="Genomic_DNA"/>
</dbReference>
<organism evidence="2 3">
    <name type="scientific">Segniliparus rotundus (strain ATCC BAA-972 / CDC 1076 / CIP 108378 / DSM 44985 / JCM 13578)</name>
    <dbReference type="NCBI Taxonomy" id="640132"/>
    <lineage>
        <taxon>Bacteria</taxon>
        <taxon>Bacillati</taxon>
        <taxon>Actinomycetota</taxon>
        <taxon>Actinomycetes</taxon>
        <taxon>Mycobacteriales</taxon>
        <taxon>Segniliparaceae</taxon>
        <taxon>Segniliparus</taxon>
    </lineage>
</organism>
<evidence type="ECO:0000313" key="2">
    <source>
        <dbReference type="EMBL" id="ADG97269.1"/>
    </source>
</evidence>
<dbReference type="InterPro" id="IPR007110">
    <property type="entry name" value="Ig-like_dom"/>
</dbReference>
<dbReference type="HOGENOM" id="CLU_1061264_0_0_11"/>
<dbReference type="KEGG" id="srt:Srot_0790"/>
<dbReference type="Proteomes" id="UP000002247">
    <property type="component" value="Chromosome"/>
</dbReference>
<sequence length="262" mass="29429">MTAESERWSSTEEDSPFSAEAWKWLSGSAPARRDHERLVVESLKPEREMASVMRRWQAKTRAAVAGACDRYPSCREVELLRAVADEVLAAGQSAQFALAQSLECGVDGLEEATVRWLREGGRWDYDPGPPLVWREPDLEFLDEPWPVREASGTLAPKHRSVFVDFARTVREVGGDASRLRASIVGGGLRVPVFEGGYFAARDRNYQDHMRLSQAASVWLGARLERALDGVAATALAWWRHGVWEPPPRPRLIWGRFWEDTGG</sequence>
<evidence type="ECO:0000313" key="3">
    <source>
        <dbReference type="Proteomes" id="UP000002247"/>
    </source>
</evidence>
<dbReference type="AlphaFoldDB" id="D6ZDY9"/>
<feature type="domain" description="Ig-like" evidence="1">
    <location>
        <begin position="72"/>
        <end position="120"/>
    </location>
</feature>
<gene>
    <name evidence="2" type="ordered locus">Srot_0790</name>
</gene>